<feature type="region of interest" description="Disordered" evidence="1">
    <location>
        <begin position="1"/>
        <end position="33"/>
    </location>
</feature>
<name>F2E955_HORVV</name>
<accession>F2E955</accession>
<evidence type="ECO:0000256" key="1">
    <source>
        <dbReference type="SAM" id="MobiDB-lite"/>
    </source>
</evidence>
<reference evidence="2" key="1">
    <citation type="journal article" date="2011" name="Plant Physiol.">
        <title>Comprehensive sequence analysis of 24,783 barley full-length cDNAs derived from 12 clone libraries.</title>
        <authorList>
            <person name="Matsumoto T."/>
            <person name="Tanaka T."/>
            <person name="Sakai H."/>
            <person name="Amano N."/>
            <person name="Kanamori H."/>
            <person name="Kurita K."/>
            <person name="Kikuta A."/>
            <person name="Kamiya K."/>
            <person name="Yamamoto M."/>
            <person name="Ikawa H."/>
            <person name="Fujii N."/>
            <person name="Hori K."/>
            <person name="Itoh T."/>
            <person name="Sato K."/>
        </authorList>
    </citation>
    <scope>NUCLEOTIDE SEQUENCE</scope>
    <source>
        <tissue evidence="2">Flower</tissue>
    </source>
</reference>
<organism evidence="2">
    <name type="scientific">Hordeum vulgare subsp. vulgare</name>
    <name type="common">Domesticated barley</name>
    <dbReference type="NCBI Taxonomy" id="112509"/>
    <lineage>
        <taxon>Eukaryota</taxon>
        <taxon>Viridiplantae</taxon>
        <taxon>Streptophyta</taxon>
        <taxon>Embryophyta</taxon>
        <taxon>Tracheophyta</taxon>
        <taxon>Spermatophyta</taxon>
        <taxon>Magnoliopsida</taxon>
        <taxon>Liliopsida</taxon>
        <taxon>Poales</taxon>
        <taxon>Poaceae</taxon>
        <taxon>BOP clade</taxon>
        <taxon>Pooideae</taxon>
        <taxon>Triticodae</taxon>
        <taxon>Triticeae</taxon>
        <taxon>Hordeinae</taxon>
        <taxon>Hordeum</taxon>
    </lineage>
</organism>
<dbReference type="AlphaFoldDB" id="F2E955"/>
<sequence>MTMFQALAASPSRLRPVPSCSSSTPPLLSPSDAAPPSLVAAANLMRWTLGWTVREQRIYLGPKFDRSKLFCLLLASFTVTA</sequence>
<dbReference type="RefSeq" id="XP_044948824.1">
    <property type="nucleotide sequence ID" value="XM_045092889.1"/>
</dbReference>
<protein>
    <submittedName>
        <fullName evidence="2">Predicted protein</fullName>
    </submittedName>
</protein>
<dbReference type="EMBL" id="AK372680">
    <property type="protein sequence ID" value="BAK03877.1"/>
    <property type="molecule type" value="mRNA"/>
</dbReference>
<proteinExistence type="evidence at transcript level"/>
<evidence type="ECO:0000313" key="2">
    <source>
        <dbReference type="EMBL" id="BAK03877.1"/>
    </source>
</evidence>
<dbReference type="GeneID" id="123398415"/>
<feature type="compositionally biased region" description="Low complexity" evidence="1">
    <location>
        <begin position="16"/>
        <end position="33"/>
    </location>
</feature>
<dbReference type="KEGG" id="hvg:123398415"/>